<feature type="region of interest" description="Disordered" evidence="3">
    <location>
        <begin position="779"/>
        <end position="800"/>
    </location>
</feature>
<dbReference type="Pfam" id="PF07691">
    <property type="entry name" value="PA14"/>
    <property type="match status" value="1"/>
</dbReference>
<dbReference type="Gene3D" id="3.40.50.1700">
    <property type="entry name" value="Glycoside hydrolase family 3 C-terminal domain"/>
    <property type="match status" value="1"/>
</dbReference>
<dbReference type="KEGG" id="paun:MJA45_23605"/>
<dbReference type="FunFam" id="2.60.40.10:FF:000495">
    <property type="entry name" value="Periplasmic beta-glucosidase"/>
    <property type="match status" value="1"/>
</dbReference>
<protein>
    <submittedName>
        <fullName evidence="6">Glycoside hydrolase family 3 C-terminal domain-containing protein</fullName>
    </submittedName>
</protein>
<dbReference type="InterPro" id="IPR013783">
    <property type="entry name" value="Ig-like_fold"/>
</dbReference>
<dbReference type="PRINTS" id="PR00133">
    <property type="entry name" value="GLHYDRLASE3"/>
</dbReference>
<dbReference type="Gene3D" id="2.60.120.260">
    <property type="entry name" value="Galactose-binding domain-like"/>
    <property type="match status" value="1"/>
</dbReference>
<dbReference type="InterPro" id="IPR036962">
    <property type="entry name" value="Glyco_hydro_3_N_sf"/>
</dbReference>
<evidence type="ECO:0000313" key="7">
    <source>
        <dbReference type="Proteomes" id="UP001305702"/>
    </source>
</evidence>
<dbReference type="SUPFAM" id="SSF52279">
    <property type="entry name" value="Beta-D-glucan exohydrolase, C-terminal domain"/>
    <property type="match status" value="1"/>
</dbReference>
<dbReference type="GO" id="GO:0009251">
    <property type="term" value="P:glucan catabolic process"/>
    <property type="evidence" value="ECO:0007669"/>
    <property type="project" value="TreeGrafter"/>
</dbReference>
<feature type="chain" id="PRO_5041685275" evidence="4">
    <location>
        <begin position="23"/>
        <end position="891"/>
    </location>
</feature>
<evidence type="ECO:0000259" key="5">
    <source>
        <dbReference type="PROSITE" id="PS51820"/>
    </source>
</evidence>
<dbReference type="Proteomes" id="UP001305702">
    <property type="component" value="Chromosome"/>
</dbReference>
<dbReference type="PANTHER" id="PTHR42715">
    <property type="entry name" value="BETA-GLUCOSIDASE"/>
    <property type="match status" value="1"/>
</dbReference>
<dbReference type="InterPro" id="IPR037524">
    <property type="entry name" value="PA14/GLEYA"/>
</dbReference>
<keyword evidence="4" id="KW-0732">Signal</keyword>
<dbReference type="EMBL" id="CP130318">
    <property type="protein sequence ID" value="WNQ10572.1"/>
    <property type="molecule type" value="Genomic_DNA"/>
</dbReference>
<name>A0AA96RE72_9BACL</name>
<dbReference type="PANTHER" id="PTHR42715:SF10">
    <property type="entry name" value="BETA-GLUCOSIDASE"/>
    <property type="match status" value="1"/>
</dbReference>
<evidence type="ECO:0000256" key="2">
    <source>
        <dbReference type="ARBA" id="ARBA00022801"/>
    </source>
</evidence>
<dbReference type="InterPro" id="IPR011658">
    <property type="entry name" value="PA14_dom"/>
</dbReference>
<dbReference type="SUPFAM" id="SSF51445">
    <property type="entry name" value="(Trans)glycosidases"/>
    <property type="match status" value="1"/>
</dbReference>
<dbReference type="Pfam" id="PF01915">
    <property type="entry name" value="Glyco_hydro_3_C"/>
    <property type="match status" value="1"/>
</dbReference>
<dbReference type="InterPro" id="IPR026891">
    <property type="entry name" value="Fn3-like"/>
</dbReference>
<dbReference type="AlphaFoldDB" id="A0AA96RE72"/>
<dbReference type="Pfam" id="PF14310">
    <property type="entry name" value="Fn3-like"/>
    <property type="match status" value="1"/>
</dbReference>
<dbReference type="SMART" id="SM00758">
    <property type="entry name" value="PA14"/>
    <property type="match status" value="1"/>
</dbReference>
<feature type="signal peptide" evidence="4">
    <location>
        <begin position="1"/>
        <end position="22"/>
    </location>
</feature>
<dbReference type="InterPro" id="IPR050288">
    <property type="entry name" value="Cellulose_deg_GH3"/>
</dbReference>
<dbReference type="Gene3D" id="2.60.40.10">
    <property type="entry name" value="Immunoglobulins"/>
    <property type="match status" value="1"/>
</dbReference>
<dbReference type="InterPro" id="IPR001764">
    <property type="entry name" value="Glyco_hydro_3_N"/>
</dbReference>
<dbReference type="RefSeq" id="WP_315604346.1">
    <property type="nucleotide sequence ID" value="NZ_CP130318.1"/>
</dbReference>
<comment type="similarity">
    <text evidence="1">Belongs to the glycosyl hydrolase 3 family.</text>
</comment>
<sequence>MKWKWKFPRLLALTALVLTSTASPYLNTASAAGADDHPWMNKSLPAEKRTALLLKNMTLNEKVSFVTGDVNNFFGFYNKDLSRLGIPALTMADGPAGVRIADPNVQDKKSTALPAPIALAATWDTAAAKKYGTLIGSEAFNTTHNVILGPGLDIARLPWGARNFESLGEDPLLQSKLASEYVNGVQTSPVIATAKHYLANNQETERFTTNANVSERAIQEVYARPFAAAIKDAHLGSVMCSFNKINGESACENKTLLTDVLKKGLGFQGFVMSDYGANLSTVASAKAGLDIETPGDPFGLWGAKLKKAVDDGQISETLLDDKASRILTQMFQKGLFDNPVQNVRIPAQKDGAAARQLAEESMVLLQNRSQTLPLKANELKSLAVIGPDADNASAAGGGSSLVSPTYTVSPLEGITNRAGKNVKVSYAPGTDPISSADVISGPSAVPSAVLAPPGAKDGQTGLKAEFWTNASMNGEPKRVNVDPQVNMNLGFYNFGGFNAQSPKLPVIPGDFNGTMSARWTGSITAPKSGSYKLSLTALGSSELYLDGKLLVKNEGKTLQTIKADVELKEGEKHNIRMEYRTDSPSHSRLVGAQIRFGWEPPADTVDSRIQEAVDLAKKSDAAIIVTRTYDAEGFVDRSDLDLPNNQERLIQAVAKANPKTVVVSMSGRAVQMDSWKSDVNSIVQAWFAGQEQGNAIARVLFGDVNPSGKLPVTFPVNEDQTPVSTKAQFPGVNGEGSYSEGVFVGYKGYEKEGLTPAFPFGHGLSYTTFDYRNLKVKVSNPNKDQSSSDPDVQVSLHLRNSGGKAGSEVVQVYAGKLPTQVDTPAKQLAGFAKVTLSPGKQTKVDVKLDPKALSYWDETTHQWVTPSGEVPIYVGSSSSDIRLEGKVKIGK</sequence>
<evidence type="ECO:0000256" key="4">
    <source>
        <dbReference type="SAM" id="SignalP"/>
    </source>
</evidence>
<gene>
    <name evidence="6" type="ORF">MJA45_23605</name>
</gene>
<feature type="domain" description="PA14" evidence="5">
    <location>
        <begin position="457"/>
        <end position="613"/>
    </location>
</feature>
<dbReference type="PROSITE" id="PS51820">
    <property type="entry name" value="PA14"/>
    <property type="match status" value="1"/>
</dbReference>
<dbReference type="InterPro" id="IPR002772">
    <property type="entry name" value="Glyco_hydro_3_C"/>
</dbReference>
<accession>A0AA96RE72</accession>
<dbReference type="InterPro" id="IPR036881">
    <property type="entry name" value="Glyco_hydro_3_C_sf"/>
</dbReference>
<dbReference type="GO" id="GO:0008422">
    <property type="term" value="F:beta-glucosidase activity"/>
    <property type="evidence" value="ECO:0007669"/>
    <property type="project" value="UniProtKB-ARBA"/>
</dbReference>
<evidence type="ECO:0000256" key="1">
    <source>
        <dbReference type="ARBA" id="ARBA00005336"/>
    </source>
</evidence>
<proteinExistence type="inferred from homology"/>
<dbReference type="Pfam" id="PF00933">
    <property type="entry name" value="Glyco_hydro_3"/>
    <property type="match status" value="1"/>
</dbReference>
<dbReference type="InterPro" id="IPR017853">
    <property type="entry name" value="GH"/>
</dbReference>
<evidence type="ECO:0000313" key="6">
    <source>
        <dbReference type="EMBL" id="WNQ10572.1"/>
    </source>
</evidence>
<feature type="compositionally biased region" description="Low complexity" evidence="3">
    <location>
        <begin position="784"/>
        <end position="795"/>
    </location>
</feature>
<organism evidence="6 7">
    <name type="scientific">Paenibacillus aurantius</name>
    <dbReference type="NCBI Taxonomy" id="2918900"/>
    <lineage>
        <taxon>Bacteria</taxon>
        <taxon>Bacillati</taxon>
        <taxon>Bacillota</taxon>
        <taxon>Bacilli</taxon>
        <taxon>Bacillales</taxon>
        <taxon>Paenibacillaceae</taxon>
        <taxon>Paenibacillus</taxon>
    </lineage>
</organism>
<reference evidence="6 7" key="1">
    <citation type="submission" date="2022-02" db="EMBL/GenBank/DDBJ databases">
        <title>Paenibacillus sp. MBLB1776 Whole Genome Shotgun Sequencing.</title>
        <authorList>
            <person name="Hwang C.Y."/>
            <person name="Cho E.-S."/>
            <person name="Seo M.-J."/>
        </authorList>
    </citation>
    <scope>NUCLEOTIDE SEQUENCE [LARGE SCALE GENOMIC DNA]</scope>
    <source>
        <strain evidence="6 7">MBLB1776</strain>
    </source>
</reference>
<dbReference type="Gene3D" id="3.20.20.300">
    <property type="entry name" value="Glycoside hydrolase, family 3, N-terminal domain"/>
    <property type="match status" value="1"/>
</dbReference>
<dbReference type="SMART" id="SM01217">
    <property type="entry name" value="Fn3_like"/>
    <property type="match status" value="1"/>
</dbReference>
<keyword evidence="7" id="KW-1185">Reference proteome</keyword>
<evidence type="ECO:0000256" key="3">
    <source>
        <dbReference type="SAM" id="MobiDB-lite"/>
    </source>
</evidence>
<keyword evidence="2 6" id="KW-0378">Hydrolase</keyword>